<dbReference type="GO" id="GO:0005829">
    <property type="term" value="C:cytosol"/>
    <property type="evidence" value="ECO:0007669"/>
    <property type="project" value="TreeGrafter"/>
</dbReference>
<dbReference type="FunFam" id="3.30.930.10:FF:000046">
    <property type="entry name" value="Alanine--tRNA ligase"/>
    <property type="match status" value="1"/>
</dbReference>
<keyword evidence="10 14" id="KW-0648">Protein biosynthesis</keyword>
<keyword evidence="5 14" id="KW-0479">Metal-binding</keyword>
<dbReference type="InterPro" id="IPR018163">
    <property type="entry name" value="Thr/Ala-tRNA-synth_IIc_edit"/>
</dbReference>
<dbReference type="EC" id="6.1.1.7" evidence="14"/>
<dbReference type="SMART" id="SM00863">
    <property type="entry name" value="tRNA_SAD"/>
    <property type="match status" value="1"/>
</dbReference>
<dbReference type="GO" id="GO:0008270">
    <property type="term" value="F:zinc ion binding"/>
    <property type="evidence" value="ECO:0007669"/>
    <property type="project" value="UniProtKB-UniRule"/>
</dbReference>
<reference evidence="17" key="1">
    <citation type="submission" date="2023-05" db="EMBL/GenBank/DDBJ databases">
        <title>Mycoplasma phocimorsus sp. nov., isolated from Scandinavian patients with seal finger or septic arthritis after contact with seals.</title>
        <authorList>
            <person name="Skafte-Holm A."/>
            <person name="Pedersen T.R."/>
            <person name="Froelund M."/>
            <person name="Stegger M."/>
            <person name="Qvortrup K."/>
            <person name="Michaels D.L."/>
            <person name="Brown D.R."/>
            <person name="Jensen J.S."/>
        </authorList>
    </citation>
    <scope>NUCLEOTIDE SEQUENCE</scope>
    <source>
        <strain evidence="17">M5725</strain>
    </source>
</reference>
<keyword evidence="7 14" id="KW-0862">Zinc</keyword>
<dbReference type="InterPro" id="IPR018162">
    <property type="entry name" value="Ala-tRNA-ligase_IIc_anticod-bd"/>
</dbReference>
<dbReference type="PANTHER" id="PTHR11777:SF9">
    <property type="entry name" value="ALANINE--TRNA LIGASE, CYTOPLASMIC"/>
    <property type="match status" value="1"/>
</dbReference>
<comment type="similarity">
    <text evidence="1 14">Belongs to the class-II aminoacyl-tRNA synthetase family.</text>
</comment>
<evidence type="ECO:0000259" key="16">
    <source>
        <dbReference type="PROSITE" id="PS50860"/>
    </source>
</evidence>
<feature type="binding site" evidence="14">
    <location>
        <position position="560"/>
    </location>
    <ligand>
        <name>Zn(2+)</name>
        <dbReference type="ChEBI" id="CHEBI:29105"/>
    </ligand>
</feature>
<feature type="coiled-coil region" evidence="15">
    <location>
        <begin position="707"/>
        <end position="759"/>
    </location>
</feature>
<dbReference type="Pfam" id="PF01411">
    <property type="entry name" value="tRNA-synt_2c"/>
    <property type="match status" value="1"/>
</dbReference>
<dbReference type="GO" id="GO:0005524">
    <property type="term" value="F:ATP binding"/>
    <property type="evidence" value="ECO:0007669"/>
    <property type="project" value="UniProtKB-UniRule"/>
</dbReference>
<evidence type="ECO:0000256" key="1">
    <source>
        <dbReference type="ARBA" id="ARBA00008226"/>
    </source>
</evidence>
<protein>
    <recommendedName>
        <fullName evidence="14">Alanine--tRNA ligase</fullName>
        <ecNumber evidence="14">6.1.1.7</ecNumber>
    </recommendedName>
    <alternativeName>
        <fullName evidence="14">Alanyl-tRNA synthetase</fullName>
        <shortName evidence="14">AlaRS</shortName>
    </alternativeName>
</protein>
<dbReference type="PANTHER" id="PTHR11777">
    <property type="entry name" value="ALANYL-TRNA SYNTHETASE"/>
    <property type="match status" value="1"/>
</dbReference>
<feature type="binding site" evidence="14">
    <location>
        <position position="665"/>
    </location>
    <ligand>
        <name>Zn(2+)</name>
        <dbReference type="ChEBI" id="CHEBI:29105"/>
    </ligand>
</feature>
<organism evidence="17 18">
    <name type="scientific">Mycoplasma phocimorsus</name>
    <dbReference type="NCBI Taxonomy" id="3045839"/>
    <lineage>
        <taxon>Bacteria</taxon>
        <taxon>Bacillati</taxon>
        <taxon>Mycoplasmatota</taxon>
        <taxon>Mollicutes</taxon>
        <taxon>Mycoplasmataceae</taxon>
        <taxon>Mycoplasma</taxon>
    </lineage>
</organism>
<dbReference type="Gene3D" id="3.30.930.10">
    <property type="entry name" value="Bira Bifunctional Protein, Domain 2"/>
    <property type="match status" value="1"/>
</dbReference>
<dbReference type="GO" id="GO:0000049">
    <property type="term" value="F:tRNA binding"/>
    <property type="evidence" value="ECO:0007669"/>
    <property type="project" value="UniProtKB-KW"/>
</dbReference>
<evidence type="ECO:0000256" key="7">
    <source>
        <dbReference type="ARBA" id="ARBA00022833"/>
    </source>
</evidence>
<dbReference type="NCBIfam" id="TIGR00344">
    <property type="entry name" value="alaS"/>
    <property type="match status" value="1"/>
</dbReference>
<keyword evidence="9 14" id="KW-0694">RNA-binding</keyword>
<dbReference type="GO" id="GO:0006419">
    <property type="term" value="P:alanyl-tRNA aminoacylation"/>
    <property type="evidence" value="ECO:0007669"/>
    <property type="project" value="UniProtKB-UniRule"/>
</dbReference>
<evidence type="ECO:0000256" key="2">
    <source>
        <dbReference type="ARBA" id="ARBA00022490"/>
    </source>
</evidence>
<gene>
    <name evidence="14 17" type="primary">alaS</name>
    <name evidence="17" type="ORF">QLQ80_02785</name>
</gene>
<evidence type="ECO:0000256" key="13">
    <source>
        <dbReference type="ARBA" id="ARBA00048300"/>
    </source>
</evidence>
<dbReference type="AlphaFoldDB" id="A0AAJ1PRH5"/>
<keyword evidence="15" id="KW-0175">Coiled coil</keyword>
<evidence type="ECO:0000256" key="8">
    <source>
        <dbReference type="ARBA" id="ARBA00022840"/>
    </source>
</evidence>
<dbReference type="HAMAP" id="MF_00036_B">
    <property type="entry name" value="Ala_tRNA_synth_B"/>
    <property type="match status" value="1"/>
</dbReference>
<dbReference type="GO" id="GO:0002161">
    <property type="term" value="F:aminoacyl-tRNA deacylase activity"/>
    <property type="evidence" value="ECO:0007669"/>
    <property type="project" value="TreeGrafter"/>
</dbReference>
<comment type="domain">
    <text evidence="14">Consists of three domains; the N-terminal catalytic domain, the editing domain and the C-terminal C-Ala domain. The editing domain removes incorrectly charged amino acids, while the C-Ala domain, along with tRNA(Ala), serves as a bridge to cooperatively bring together the editing and aminoacylation centers thus stimulating deacylation of misacylated tRNAs.</text>
</comment>
<dbReference type="Gene3D" id="3.30.980.10">
    <property type="entry name" value="Threonyl-trna Synthetase, Chain A, domain 2"/>
    <property type="match status" value="1"/>
</dbReference>
<dbReference type="PRINTS" id="PR00980">
    <property type="entry name" value="TRNASYNTHALA"/>
</dbReference>
<keyword evidence="11 14" id="KW-0030">Aminoacyl-tRNA synthetase</keyword>
<dbReference type="InterPro" id="IPR023033">
    <property type="entry name" value="Ala_tRNA_ligase_euk/bac"/>
</dbReference>
<feature type="binding site" evidence="14">
    <location>
        <position position="556"/>
    </location>
    <ligand>
        <name>Zn(2+)</name>
        <dbReference type="ChEBI" id="CHEBI:29105"/>
    </ligand>
</feature>
<dbReference type="InterPro" id="IPR018164">
    <property type="entry name" value="Ala-tRNA-synth_IIc_N"/>
</dbReference>
<dbReference type="GO" id="GO:0004813">
    <property type="term" value="F:alanine-tRNA ligase activity"/>
    <property type="evidence" value="ECO:0007669"/>
    <property type="project" value="UniProtKB-UniRule"/>
</dbReference>
<dbReference type="Gene3D" id="2.40.30.130">
    <property type="match status" value="1"/>
</dbReference>
<name>A0AAJ1PRH5_9MOLU</name>
<dbReference type="Gene3D" id="3.10.310.40">
    <property type="match status" value="1"/>
</dbReference>
<comment type="function">
    <text evidence="12 14">Catalyzes the attachment of alanine to tRNA(Ala) in a two-step reaction: alanine is first activated by ATP to form Ala-AMP and then transferred to the acceptor end of tRNA(Ala). Also edits incorrectly charged Ser-tRNA(Ala) and Gly-tRNA(Ala) via its editing domain.</text>
</comment>
<dbReference type="InterPro" id="IPR045864">
    <property type="entry name" value="aa-tRNA-synth_II/BPL/LPL"/>
</dbReference>
<evidence type="ECO:0000313" key="17">
    <source>
        <dbReference type="EMBL" id="MDJ1645992.1"/>
    </source>
</evidence>
<comment type="subcellular location">
    <subcellularLocation>
        <location evidence="14">Cytoplasm</location>
    </subcellularLocation>
</comment>
<keyword evidence="3 14" id="KW-0820">tRNA-binding</keyword>
<dbReference type="InterPro" id="IPR012947">
    <property type="entry name" value="tRNA_SAD"/>
</dbReference>
<dbReference type="Pfam" id="PF07973">
    <property type="entry name" value="tRNA_SAD"/>
    <property type="match status" value="1"/>
</dbReference>
<dbReference type="InterPro" id="IPR002318">
    <property type="entry name" value="Ala-tRNA-lgiase_IIc"/>
</dbReference>
<comment type="cofactor">
    <cofactor evidence="14">
        <name>Zn(2+)</name>
        <dbReference type="ChEBI" id="CHEBI:29105"/>
    </cofactor>
    <text evidence="14">Binds 1 zinc ion per subunit.</text>
</comment>
<comment type="catalytic activity">
    <reaction evidence="13 14">
        <text>tRNA(Ala) + L-alanine + ATP = L-alanyl-tRNA(Ala) + AMP + diphosphate</text>
        <dbReference type="Rhea" id="RHEA:12540"/>
        <dbReference type="Rhea" id="RHEA-COMP:9657"/>
        <dbReference type="Rhea" id="RHEA-COMP:9923"/>
        <dbReference type="ChEBI" id="CHEBI:30616"/>
        <dbReference type="ChEBI" id="CHEBI:33019"/>
        <dbReference type="ChEBI" id="CHEBI:57972"/>
        <dbReference type="ChEBI" id="CHEBI:78442"/>
        <dbReference type="ChEBI" id="CHEBI:78497"/>
        <dbReference type="ChEBI" id="CHEBI:456215"/>
        <dbReference type="EC" id="6.1.1.7"/>
    </reaction>
</comment>
<evidence type="ECO:0000256" key="14">
    <source>
        <dbReference type="HAMAP-Rule" id="MF_00036"/>
    </source>
</evidence>
<evidence type="ECO:0000256" key="11">
    <source>
        <dbReference type="ARBA" id="ARBA00023146"/>
    </source>
</evidence>
<accession>A0AAJ1PRH5</accession>
<dbReference type="FunFam" id="3.30.980.10:FF:000004">
    <property type="entry name" value="Alanine--tRNA ligase, cytoplasmic"/>
    <property type="match status" value="1"/>
</dbReference>
<sequence length="873" mass="101349">MISSKEIRQMWLDFFKSKKHLVIPTKNLIPVNDDSLLWINSGVATLKDYFSGKIKPECNRLTNSQKAIRTNDIENVGITTRHHTFFEMLGNFSIGDYFKKEAIEWGYEFVTQWLKLPKEKIYITYYKDDIETYNLWVKFGIDKTHMVKGDRKTNFWEHGAGPCGPNTEIFFDRGEKYDQRGIELLEKDLENDRYIEIWNIVFSTFNNDGKGNYTELAQKNIDTGAGLERIVAILQDAPTNYDTDLFLPIIREIEKYTSYKYDINNYFKKNKQVDQINTAFKIIADHMRTVANAIGDGALPSNVGRGYIIRRLIRRSYYQSFILKIKDKTFLHKLIFIIQKSLVFDYDVKKVAKIVEEEEELFAKTIEKGRNLLLNEIKINKNINAQTVFKLYETYGFPFELTIEILKENNIQINEEELEKEKEIHANKSRTKIANAMKNVINYLNTINKNISKFSGYETTKGIANIIKMFDEENELEEIKTRGYIILDTTPFYATSGGQNHDEGYLLQNGNIIKILDVFKDKHNNHVHLVEGQVNKKDPVECFVDEDIRANMARNHSSTHIMFSILRKYLGNSVEQLGSDITQERFTFDYPADKKLSKQDIKNIENEFKKVIQNDVKRTYNIISLEQAKEQNVYMTLEEIKYMNKDAVRMVSFEGVTKDLCGGTHVEHTKFIEDFKIISVEKKQAGVYRIRAITSNKLVNEYNQKLFKQKLEELQSIQNKLKELNIAFSIEKFDNYSQIEKIEKHIEELKELQIKTIKERTKQEANKQIEVEEIKIYNFKILFNLNAPSSSLSVQAASLREANKESIIILASENNNASLVAISSHIINSNVLLNKLFSHLQGKGGGNAIYAMGRCAKLEKENLISILNRELNA</sequence>
<dbReference type="SUPFAM" id="SSF101353">
    <property type="entry name" value="Putative anticodon-binding domain of alanyl-tRNA synthetase (AlaRS)"/>
    <property type="match status" value="1"/>
</dbReference>
<dbReference type="InterPro" id="IPR018165">
    <property type="entry name" value="Ala-tRNA-synth_IIc_core"/>
</dbReference>
<keyword evidence="4 14" id="KW-0436">Ligase</keyword>
<dbReference type="SUPFAM" id="SSF55681">
    <property type="entry name" value="Class II aaRS and biotin synthetases"/>
    <property type="match status" value="1"/>
</dbReference>
<dbReference type="SUPFAM" id="SSF55186">
    <property type="entry name" value="ThrRS/AlaRS common domain"/>
    <property type="match status" value="1"/>
</dbReference>
<dbReference type="RefSeq" id="WP_283827386.1">
    <property type="nucleotide sequence ID" value="NZ_JASDDP010000024.1"/>
</dbReference>
<dbReference type="SUPFAM" id="SSF50447">
    <property type="entry name" value="Translation proteins"/>
    <property type="match status" value="1"/>
</dbReference>
<evidence type="ECO:0000256" key="10">
    <source>
        <dbReference type="ARBA" id="ARBA00022917"/>
    </source>
</evidence>
<feature type="binding site" evidence="14">
    <location>
        <position position="661"/>
    </location>
    <ligand>
        <name>Zn(2+)</name>
        <dbReference type="ChEBI" id="CHEBI:29105"/>
    </ligand>
</feature>
<keyword evidence="6 14" id="KW-0547">Nucleotide-binding</keyword>
<evidence type="ECO:0000256" key="15">
    <source>
        <dbReference type="SAM" id="Coils"/>
    </source>
</evidence>
<dbReference type="PROSITE" id="PS50860">
    <property type="entry name" value="AA_TRNA_LIGASE_II_ALA"/>
    <property type="match status" value="1"/>
</dbReference>
<evidence type="ECO:0000256" key="6">
    <source>
        <dbReference type="ARBA" id="ARBA00022741"/>
    </source>
</evidence>
<evidence type="ECO:0000256" key="9">
    <source>
        <dbReference type="ARBA" id="ARBA00022884"/>
    </source>
</evidence>
<dbReference type="Proteomes" id="UP001224428">
    <property type="component" value="Unassembled WGS sequence"/>
</dbReference>
<dbReference type="EMBL" id="JASDDP010000024">
    <property type="protein sequence ID" value="MDJ1645992.1"/>
    <property type="molecule type" value="Genomic_DNA"/>
</dbReference>
<dbReference type="InterPro" id="IPR009000">
    <property type="entry name" value="Transl_B-barrel_sf"/>
</dbReference>
<evidence type="ECO:0000313" key="18">
    <source>
        <dbReference type="Proteomes" id="UP001224428"/>
    </source>
</evidence>
<comment type="caution">
    <text evidence="17">The sequence shown here is derived from an EMBL/GenBank/DDBJ whole genome shotgun (WGS) entry which is preliminary data.</text>
</comment>
<keyword evidence="8 14" id="KW-0067">ATP-binding</keyword>
<dbReference type="InterPro" id="IPR050058">
    <property type="entry name" value="Ala-tRNA_ligase"/>
</dbReference>
<keyword evidence="18" id="KW-1185">Reference proteome</keyword>
<evidence type="ECO:0000256" key="3">
    <source>
        <dbReference type="ARBA" id="ARBA00022555"/>
    </source>
</evidence>
<dbReference type="CDD" id="cd00673">
    <property type="entry name" value="AlaRS_core"/>
    <property type="match status" value="1"/>
</dbReference>
<feature type="domain" description="Alanyl-transfer RNA synthetases family profile" evidence="16">
    <location>
        <begin position="2"/>
        <end position="704"/>
    </location>
</feature>
<evidence type="ECO:0000256" key="12">
    <source>
        <dbReference type="ARBA" id="ARBA00024779"/>
    </source>
</evidence>
<evidence type="ECO:0000256" key="4">
    <source>
        <dbReference type="ARBA" id="ARBA00022598"/>
    </source>
</evidence>
<proteinExistence type="inferred from homology"/>
<keyword evidence="2 14" id="KW-0963">Cytoplasm</keyword>
<evidence type="ECO:0000256" key="5">
    <source>
        <dbReference type="ARBA" id="ARBA00022723"/>
    </source>
</evidence>